<evidence type="ECO:0000256" key="1">
    <source>
        <dbReference type="ARBA" id="ARBA00023125"/>
    </source>
</evidence>
<protein>
    <submittedName>
        <fullName evidence="3">Helix-turn-helix transcriptional regulator</fullName>
    </submittedName>
</protein>
<dbReference type="CDD" id="cd00093">
    <property type="entry name" value="HTH_XRE"/>
    <property type="match status" value="1"/>
</dbReference>
<dbReference type="Proteomes" id="UP000886785">
    <property type="component" value="Unassembled WGS sequence"/>
</dbReference>
<dbReference type="PROSITE" id="PS50943">
    <property type="entry name" value="HTH_CROC1"/>
    <property type="match status" value="1"/>
</dbReference>
<evidence type="ECO:0000313" key="4">
    <source>
        <dbReference type="Proteomes" id="UP000886785"/>
    </source>
</evidence>
<reference evidence="3" key="2">
    <citation type="journal article" date="2021" name="PeerJ">
        <title>Extensive microbial diversity within the chicken gut microbiome revealed by metagenomics and culture.</title>
        <authorList>
            <person name="Gilroy R."/>
            <person name="Ravi A."/>
            <person name="Getino M."/>
            <person name="Pursley I."/>
            <person name="Horton D.L."/>
            <person name="Alikhan N.F."/>
            <person name="Baker D."/>
            <person name="Gharbi K."/>
            <person name="Hall N."/>
            <person name="Watson M."/>
            <person name="Adriaenssens E.M."/>
            <person name="Foster-Nyarko E."/>
            <person name="Jarju S."/>
            <person name="Secka A."/>
            <person name="Antonio M."/>
            <person name="Oren A."/>
            <person name="Chaudhuri R.R."/>
            <person name="La Ragione R."/>
            <person name="Hildebrand F."/>
            <person name="Pallen M.J."/>
        </authorList>
    </citation>
    <scope>NUCLEOTIDE SEQUENCE</scope>
    <source>
        <strain evidence="3">ChiSjej1B19-7085</strain>
    </source>
</reference>
<dbReference type="EMBL" id="DVHF01000054">
    <property type="protein sequence ID" value="HIR56993.1"/>
    <property type="molecule type" value="Genomic_DNA"/>
</dbReference>
<dbReference type="GO" id="GO:0003700">
    <property type="term" value="F:DNA-binding transcription factor activity"/>
    <property type="evidence" value="ECO:0007669"/>
    <property type="project" value="TreeGrafter"/>
</dbReference>
<organism evidence="3 4">
    <name type="scientific">Candidatus Gallacutalibacter pullicola</name>
    <dbReference type="NCBI Taxonomy" id="2840830"/>
    <lineage>
        <taxon>Bacteria</taxon>
        <taxon>Bacillati</taxon>
        <taxon>Bacillota</taxon>
        <taxon>Clostridia</taxon>
        <taxon>Eubacteriales</taxon>
        <taxon>Candidatus Gallacutalibacter</taxon>
    </lineage>
</organism>
<proteinExistence type="predicted"/>
<dbReference type="PANTHER" id="PTHR46797:SF1">
    <property type="entry name" value="METHYLPHOSPHONATE SYNTHASE"/>
    <property type="match status" value="1"/>
</dbReference>
<dbReference type="InterPro" id="IPR001387">
    <property type="entry name" value="Cro/C1-type_HTH"/>
</dbReference>
<dbReference type="GO" id="GO:0003677">
    <property type="term" value="F:DNA binding"/>
    <property type="evidence" value="ECO:0007669"/>
    <property type="project" value="UniProtKB-KW"/>
</dbReference>
<evidence type="ECO:0000313" key="3">
    <source>
        <dbReference type="EMBL" id="HIR56993.1"/>
    </source>
</evidence>
<dbReference type="Pfam" id="PF01381">
    <property type="entry name" value="HTH_3"/>
    <property type="match status" value="1"/>
</dbReference>
<gene>
    <name evidence="3" type="ORF">IAA54_04935</name>
</gene>
<dbReference type="SMART" id="SM00530">
    <property type="entry name" value="HTH_XRE"/>
    <property type="match status" value="1"/>
</dbReference>
<reference evidence="3" key="1">
    <citation type="submission" date="2020-10" db="EMBL/GenBank/DDBJ databases">
        <authorList>
            <person name="Gilroy R."/>
        </authorList>
    </citation>
    <scope>NUCLEOTIDE SEQUENCE</scope>
    <source>
        <strain evidence="3">ChiSjej1B19-7085</strain>
    </source>
</reference>
<dbReference type="PANTHER" id="PTHR46797">
    <property type="entry name" value="HTH-TYPE TRANSCRIPTIONAL REGULATOR"/>
    <property type="match status" value="1"/>
</dbReference>
<sequence>MEINYLEIGTRIRAMRKKYGITQEKLAERVNVGTAHISHIETGNTIPSLKTFVEIVNELGGSADALLCDHLERTPIIFQEEIAQALSDCSETELQILSDLIPAIKQSLRRRL</sequence>
<dbReference type="GO" id="GO:0005829">
    <property type="term" value="C:cytosol"/>
    <property type="evidence" value="ECO:0007669"/>
    <property type="project" value="TreeGrafter"/>
</dbReference>
<dbReference type="AlphaFoldDB" id="A0A9D1J177"/>
<evidence type="ECO:0000259" key="2">
    <source>
        <dbReference type="PROSITE" id="PS50943"/>
    </source>
</evidence>
<dbReference type="Gene3D" id="1.10.260.40">
    <property type="entry name" value="lambda repressor-like DNA-binding domains"/>
    <property type="match status" value="1"/>
</dbReference>
<accession>A0A9D1J177</accession>
<name>A0A9D1J177_9FIRM</name>
<dbReference type="SUPFAM" id="SSF47413">
    <property type="entry name" value="lambda repressor-like DNA-binding domains"/>
    <property type="match status" value="1"/>
</dbReference>
<feature type="domain" description="HTH cro/C1-type" evidence="2">
    <location>
        <begin position="12"/>
        <end position="66"/>
    </location>
</feature>
<keyword evidence="1" id="KW-0238">DNA-binding</keyword>
<dbReference type="InterPro" id="IPR010982">
    <property type="entry name" value="Lambda_DNA-bd_dom_sf"/>
</dbReference>
<comment type="caution">
    <text evidence="3">The sequence shown here is derived from an EMBL/GenBank/DDBJ whole genome shotgun (WGS) entry which is preliminary data.</text>
</comment>
<dbReference type="InterPro" id="IPR050807">
    <property type="entry name" value="TransReg_Diox_bact_type"/>
</dbReference>